<sequence>MNKGVRRKHTNHLERYTQLTLTALKRRSSDEGPSSKQIKLWKTKRVSQHSVDEAIVNFVIQGLHPLSVVEQEGFKSLVHLLQPSVAVMSRGTVKNKVQKATHEIKNNLKAAMSETEFIATTTDCWAAHRQSFIGVTAHWIDPETLQRCYAALASQQLKGTHCFSALAGAMYEIHTEFNLCDKIIGTTTDNGSNFLKAIRIYSELEENINSENVEGARQSQVGKRESGDDDDDDYGNGNNEGVEAGTMLDQDDGLEFQLPKHHRCACHLLNLGSTVDVLEANLNSAYKRLSRSAFAKCSSLWHKSARSTTAAKISRENCHLQLLRPNDTRWNSIFLAVERIVRIVREQGERGITAVCSALQISMDCKITTMSHGRRPRVWIIGSSIIVRLRSYLSAHRLDENLGLDCDIIWDGEGGRRWEHLLPLLHEKRAATDSDPDVIIIHLGVNSIGLPGTNRVDLICRMKSDIKEAHMLFPTQNHVLRHPSSLGLEAPDLY</sequence>
<dbReference type="SUPFAM" id="SSF53098">
    <property type="entry name" value="Ribonuclease H-like"/>
    <property type="match status" value="1"/>
</dbReference>
<evidence type="ECO:0000313" key="3">
    <source>
        <dbReference type="Proteomes" id="UP001205998"/>
    </source>
</evidence>
<keyword evidence="3" id="KW-1185">Reference proteome</keyword>
<dbReference type="SUPFAM" id="SSF140996">
    <property type="entry name" value="Hermes dimerisation domain"/>
    <property type="match status" value="1"/>
</dbReference>
<protein>
    <recommendedName>
        <fullName evidence="4">Transposase</fullName>
    </recommendedName>
</protein>
<evidence type="ECO:0000313" key="2">
    <source>
        <dbReference type="EMBL" id="KAI5609631.1"/>
    </source>
</evidence>
<dbReference type="Proteomes" id="UP001205998">
    <property type="component" value="Unassembled WGS sequence"/>
</dbReference>
<dbReference type="EMBL" id="MU576195">
    <property type="protein sequence ID" value="KAI5609631.1"/>
    <property type="molecule type" value="Genomic_DNA"/>
</dbReference>
<reference evidence="2" key="1">
    <citation type="submission" date="2018-07" db="EMBL/GenBank/DDBJ databases">
        <title>Comparative genomics of catfishes provides insights into carnivory and benthic adaptation.</title>
        <authorList>
            <person name="Zhang Y."/>
            <person name="Wang D."/>
            <person name="Peng Z."/>
            <person name="Zheng S."/>
            <person name="Shao F."/>
            <person name="Tao W."/>
        </authorList>
    </citation>
    <scope>NUCLEOTIDE SEQUENCE</scope>
    <source>
        <strain evidence="2">Chongqing</strain>
    </source>
</reference>
<comment type="caution">
    <text evidence="2">The sequence shown here is derived from an EMBL/GenBank/DDBJ whole genome shotgun (WGS) entry which is preliminary data.</text>
</comment>
<dbReference type="SUPFAM" id="SSF52266">
    <property type="entry name" value="SGNH hydrolase"/>
    <property type="match status" value="1"/>
</dbReference>
<proteinExistence type="predicted"/>
<dbReference type="InterPro" id="IPR036514">
    <property type="entry name" value="SGNH_hydro_sf"/>
</dbReference>
<dbReference type="AlphaFoldDB" id="A0AAD5A4K8"/>
<organism evidence="2 3">
    <name type="scientific">Silurus asotus</name>
    <name type="common">Amur catfish</name>
    <name type="synonym">Parasilurus asotus</name>
    <dbReference type="NCBI Taxonomy" id="30991"/>
    <lineage>
        <taxon>Eukaryota</taxon>
        <taxon>Metazoa</taxon>
        <taxon>Chordata</taxon>
        <taxon>Craniata</taxon>
        <taxon>Vertebrata</taxon>
        <taxon>Euteleostomi</taxon>
        <taxon>Actinopterygii</taxon>
        <taxon>Neopterygii</taxon>
        <taxon>Teleostei</taxon>
        <taxon>Ostariophysi</taxon>
        <taxon>Siluriformes</taxon>
        <taxon>Siluridae</taxon>
        <taxon>Silurus</taxon>
    </lineage>
</organism>
<dbReference type="PANTHER" id="PTHR47501:SF5">
    <property type="entry name" value="HAT C-TERMINAL DIMERISATION DOMAIN-CONTAINING PROTEIN"/>
    <property type="match status" value="1"/>
</dbReference>
<evidence type="ECO:0008006" key="4">
    <source>
        <dbReference type="Google" id="ProtNLM"/>
    </source>
</evidence>
<evidence type="ECO:0000256" key="1">
    <source>
        <dbReference type="SAM" id="MobiDB-lite"/>
    </source>
</evidence>
<gene>
    <name evidence="2" type="ORF">C0J50_9371</name>
</gene>
<dbReference type="Gene3D" id="3.40.50.1110">
    <property type="entry name" value="SGNH hydrolase"/>
    <property type="match status" value="1"/>
</dbReference>
<name>A0AAD5A4K8_SILAS</name>
<accession>A0AAD5A4K8</accession>
<dbReference type="InterPro" id="IPR012337">
    <property type="entry name" value="RNaseH-like_sf"/>
</dbReference>
<feature type="compositionally biased region" description="Polar residues" evidence="1">
    <location>
        <begin position="211"/>
        <end position="221"/>
    </location>
</feature>
<dbReference type="PANTHER" id="PTHR47501">
    <property type="entry name" value="TRANSPOSASE-RELATED"/>
    <property type="match status" value="1"/>
</dbReference>
<feature type="region of interest" description="Disordered" evidence="1">
    <location>
        <begin position="211"/>
        <end position="245"/>
    </location>
</feature>